<evidence type="ECO:0000313" key="2">
    <source>
        <dbReference type="EMBL" id="RHZ86396.1"/>
    </source>
</evidence>
<accession>A0A397JK92</accession>
<feature type="region of interest" description="Disordered" evidence="1">
    <location>
        <begin position="1"/>
        <end position="33"/>
    </location>
</feature>
<organism evidence="2 3">
    <name type="scientific">Diversispora epigaea</name>
    <dbReference type="NCBI Taxonomy" id="1348612"/>
    <lineage>
        <taxon>Eukaryota</taxon>
        <taxon>Fungi</taxon>
        <taxon>Fungi incertae sedis</taxon>
        <taxon>Mucoromycota</taxon>
        <taxon>Glomeromycotina</taxon>
        <taxon>Glomeromycetes</taxon>
        <taxon>Diversisporales</taxon>
        <taxon>Diversisporaceae</taxon>
        <taxon>Diversispora</taxon>
    </lineage>
</organism>
<name>A0A397JK92_9GLOM</name>
<protein>
    <submittedName>
        <fullName evidence="2">Uncharacterized protein</fullName>
    </submittedName>
</protein>
<proteinExistence type="predicted"/>
<evidence type="ECO:0000313" key="3">
    <source>
        <dbReference type="Proteomes" id="UP000266861"/>
    </source>
</evidence>
<sequence length="97" mass="11562">MTKKMWHRFRNASSSNAPKNKETKEKESCKRTLKKSVSMDSLHHLKPPTYVRKRNGSLDSNLFSNSYWFNQEKYILFSTEKNTIKDNYSLNIYSTFE</sequence>
<comment type="caution">
    <text evidence="2">The sequence shown here is derived from an EMBL/GenBank/DDBJ whole genome shotgun (WGS) entry which is preliminary data.</text>
</comment>
<dbReference type="Proteomes" id="UP000266861">
    <property type="component" value="Unassembled WGS sequence"/>
</dbReference>
<evidence type="ECO:0000256" key="1">
    <source>
        <dbReference type="SAM" id="MobiDB-lite"/>
    </source>
</evidence>
<gene>
    <name evidence="2" type="ORF">Glove_51g42</name>
</gene>
<keyword evidence="3" id="KW-1185">Reference proteome</keyword>
<dbReference type="AlphaFoldDB" id="A0A397JK92"/>
<reference evidence="2 3" key="1">
    <citation type="submission" date="2018-08" db="EMBL/GenBank/DDBJ databases">
        <title>Genome and evolution of the arbuscular mycorrhizal fungus Diversispora epigaea (formerly Glomus versiforme) and its bacterial endosymbionts.</title>
        <authorList>
            <person name="Sun X."/>
            <person name="Fei Z."/>
            <person name="Harrison M."/>
        </authorList>
    </citation>
    <scope>NUCLEOTIDE SEQUENCE [LARGE SCALE GENOMIC DNA]</scope>
    <source>
        <strain evidence="2 3">IT104</strain>
    </source>
</reference>
<feature type="compositionally biased region" description="Basic residues" evidence="1">
    <location>
        <begin position="1"/>
        <end position="10"/>
    </location>
</feature>
<dbReference type="EMBL" id="PQFF01000048">
    <property type="protein sequence ID" value="RHZ86396.1"/>
    <property type="molecule type" value="Genomic_DNA"/>
</dbReference>
<feature type="compositionally biased region" description="Basic and acidic residues" evidence="1">
    <location>
        <begin position="19"/>
        <end position="30"/>
    </location>
</feature>